<dbReference type="InterPro" id="IPR025738">
    <property type="entry name" value="BatD"/>
</dbReference>
<name>A0ABX1QJ40_9RHOO</name>
<reference evidence="5 6" key="1">
    <citation type="submission" date="2019-12" db="EMBL/GenBank/DDBJ databases">
        <title>Comparative genomics gives insights into the taxonomy of the Azoarcus-Aromatoleum group and reveals separate origins of nif in the plant-associated Azoarcus and non-plant-associated Aromatoleum sub-groups.</title>
        <authorList>
            <person name="Lafos M."/>
            <person name="Maluk M."/>
            <person name="Batista M."/>
            <person name="Junghare M."/>
            <person name="Carmona M."/>
            <person name="Faoro H."/>
            <person name="Cruz L.M."/>
            <person name="Battistoni F."/>
            <person name="De Souza E."/>
            <person name="Pedrosa F."/>
            <person name="Chen W.-M."/>
            <person name="Poole P.S."/>
            <person name="Dixon R.A."/>
            <person name="James E.K."/>
        </authorList>
    </citation>
    <scope>NUCLEOTIDE SEQUENCE [LARGE SCALE GENOMIC DNA]</scope>
    <source>
        <strain evidence="5 6">22Lin</strain>
    </source>
</reference>
<keyword evidence="6" id="KW-1185">Reference proteome</keyword>
<keyword evidence="2" id="KW-0472">Membrane</keyword>
<sequence length="477" mass="51439">MAMKPGLQRPLRRLRMLAAALTVGTLLSLGDIASAEAQTNTTSPAQTNNNPKLWLEAAFEPDSPYVQSQGVYTLRLYQAISVRDLQFHAPAALLADIRPIGADRITEATRHGHRYRVTERRYAVFPVASGELALSGAHVTGLAALPGPSQALRIAAPSTPFAVRPIPPAAGTSAWLPARTLTLSETWSPDPSEARPGEALRRTIRIEAHGLTAAQLPALAPEGTGFSAHPEAPRLGNRFDDAWNVGTREQTWLIVPTRPGPLTLPALQVHWWDVRAHQPRTANLSARALTVVAAATDAAPPIEPTGSSTLSATTPPPAPDAPPAHTPRIYKATTTAALSALALTAAVAALGYFLRQRRRRTATLRQLKTACRHNDPHAARDALLRWSVERWPANPPRCLGELGRRMADAALQTAVAELERHLYGPDASTWDSHALHIGRNSLKSASTRRDDDLPPLYSNQGATASLKHFGLNSKHML</sequence>
<keyword evidence="3" id="KW-0732">Signal</keyword>
<evidence type="ECO:0000313" key="5">
    <source>
        <dbReference type="EMBL" id="NMG77260.1"/>
    </source>
</evidence>
<proteinExistence type="predicted"/>
<gene>
    <name evidence="5" type="ORF">GPA25_21120</name>
</gene>
<evidence type="ECO:0000259" key="4">
    <source>
        <dbReference type="Pfam" id="PF25607"/>
    </source>
</evidence>
<evidence type="ECO:0000313" key="6">
    <source>
        <dbReference type="Proteomes" id="UP000648984"/>
    </source>
</evidence>
<feature type="domain" description="DUF7939" evidence="4">
    <location>
        <begin position="362"/>
        <end position="435"/>
    </location>
</feature>
<evidence type="ECO:0000256" key="2">
    <source>
        <dbReference type="SAM" id="Phobius"/>
    </source>
</evidence>
<feature type="region of interest" description="Disordered" evidence="1">
    <location>
        <begin position="299"/>
        <end position="326"/>
    </location>
</feature>
<accession>A0ABX1QJ40</accession>
<dbReference type="Pfam" id="PF25607">
    <property type="entry name" value="DUF7939"/>
    <property type="match status" value="1"/>
</dbReference>
<dbReference type="PANTHER" id="PTHR40940:SF1">
    <property type="entry name" value="PROTEIN BATD"/>
    <property type="match status" value="1"/>
</dbReference>
<protein>
    <recommendedName>
        <fullName evidence="4">DUF7939 domain-containing protein</fullName>
    </recommendedName>
</protein>
<evidence type="ECO:0000256" key="1">
    <source>
        <dbReference type="SAM" id="MobiDB-lite"/>
    </source>
</evidence>
<feature type="signal peptide" evidence="3">
    <location>
        <begin position="1"/>
        <end position="37"/>
    </location>
</feature>
<keyword evidence="2" id="KW-0812">Transmembrane</keyword>
<dbReference type="Proteomes" id="UP000648984">
    <property type="component" value="Unassembled WGS sequence"/>
</dbReference>
<evidence type="ECO:0000256" key="3">
    <source>
        <dbReference type="SAM" id="SignalP"/>
    </source>
</evidence>
<comment type="caution">
    <text evidence="5">The sequence shown here is derived from an EMBL/GenBank/DDBJ whole genome shotgun (WGS) entry which is preliminary data.</text>
</comment>
<feature type="compositionally biased region" description="Low complexity" evidence="1">
    <location>
        <begin position="299"/>
        <end position="313"/>
    </location>
</feature>
<organism evidence="5 6">
    <name type="scientific">Aromatoleum diolicum</name>
    <dbReference type="NCBI Taxonomy" id="75796"/>
    <lineage>
        <taxon>Bacteria</taxon>
        <taxon>Pseudomonadati</taxon>
        <taxon>Pseudomonadota</taxon>
        <taxon>Betaproteobacteria</taxon>
        <taxon>Rhodocyclales</taxon>
        <taxon>Rhodocyclaceae</taxon>
        <taxon>Aromatoleum</taxon>
    </lineage>
</organism>
<feature type="chain" id="PRO_5046718184" description="DUF7939 domain-containing protein" evidence="3">
    <location>
        <begin position="38"/>
        <end position="477"/>
    </location>
</feature>
<dbReference type="EMBL" id="WTVQ01000056">
    <property type="protein sequence ID" value="NMG77260.1"/>
    <property type="molecule type" value="Genomic_DNA"/>
</dbReference>
<keyword evidence="2" id="KW-1133">Transmembrane helix</keyword>
<feature type="compositionally biased region" description="Pro residues" evidence="1">
    <location>
        <begin position="314"/>
        <end position="325"/>
    </location>
</feature>
<dbReference type="InterPro" id="IPR057699">
    <property type="entry name" value="DUF7939"/>
</dbReference>
<feature type="transmembrane region" description="Helical" evidence="2">
    <location>
        <begin position="336"/>
        <end position="354"/>
    </location>
</feature>
<dbReference type="PANTHER" id="PTHR40940">
    <property type="entry name" value="PROTEIN BATD-RELATED"/>
    <property type="match status" value="1"/>
</dbReference>